<dbReference type="GO" id="GO:0005615">
    <property type="term" value="C:extracellular space"/>
    <property type="evidence" value="ECO:0007669"/>
    <property type="project" value="TreeGrafter"/>
</dbReference>
<feature type="active site" description="Nucleophile" evidence="4">
    <location>
        <position position="210"/>
    </location>
</feature>
<dbReference type="EMBL" id="HAHL01000170">
    <property type="protein sequence ID" value="SNX34369.1"/>
    <property type="molecule type" value="Transcribed_RNA"/>
</dbReference>
<name>A0A4Q8K546_9ARAC</name>
<dbReference type="CDD" id="cd00707">
    <property type="entry name" value="Pancreat_lipase_like"/>
    <property type="match status" value="1"/>
</dbReference>
<dbReference type="InterPro" id="IPR029058">
    <property type="entry name" value="AB_hydrolase_fold"/>
</dbReference>
<evidence type="ECO:0000259" key="8">
    <source>
        <dbReference type="Pfam" id="PF00151"/>
    </source>
</evidence>
<dbReference type="GO" id="GO:0016298">
    <property type="term" value="F:lipase activity"/>
    <property type="evidence" value="ECO:0007669"/>
    <property type="project" value="InterPro"/>
</dbReference>
<dbReference type="InterPro" id="IPR000734">
    <property type="entry name" value="TAG_lipase"/>
</dbReference>
<comment type="similarity">
    <text evidence="2 6">Belongs to the AB hydrolase superfamily. Lipase family.</text>
</comment>
<evidence type="ECO:0000256" key="6">
    <source>
        <dbReference type="RuleBase" id="RU004262"/>
    </source>
</evidence>
<organism evidence="9">
    <name type="scientific">Liphistius sp. SGP-2016</name>
    <dbReference type="NCBI Taxonomy" id="1905180"/>
    <lineage>
        <taxon>Eukaryota</taxon>
        <taxon>Metazoa</taxon>
        <taxon>Ecdysozoa</taxon>
        <taxon>Arthropoda</taxon>
        <taxon>Chelicerata</taxon>
        <taxon>Arachnida</taxon>
        <taxon>Araneae</taxon>
        <taxon>Mesothelae</taxon>
        <taxon>Liphistiidae</taxon>
        <taxon>Liphistius</taxon>
    </lineage>
</organism>
<evidence type="ECO:0000256" key="4">
    <source>
        <dbReference type="PIRSR" id="PIRSR000865-1"/>
    </source>
</evidence>
<reference evidence="9" key="2">
    <citation type="submission" date="2019-05" db="EMBL/GenBank/DDBJ databases">
        <title>Unravelling the molecular evolution of spider venoms.</title>
        <authorList>
            <person name="Pineda S."/>
        </authorList>
    </citation>
    <scope>NUCLEOTIDE SEQUENCE</scope>
</reference>
<dbReference type="InterPro" id="IPR013818">
    <property type="entry name" value="Lipase"/>
</dbReference>
<feature type="binding site" evidence="5">
    <location>
        <position position="257"/>
    </location>
    <ligand>
        <name>Ca(2+)</name>
        <dbReference type="ChEBI" id="CHEBI:29108"/>
    </ligand>
</feature>
<evidence type="ECO:0000256" key="7">
    <source>
        <dbReference type="SAM" id="SignalP"/>
    </source>
</evidence>
<dbReference type="FunFam" id="3.40.50.1820:FF:000537">
    <property type="entry name" value="Ves G 1 allergen, putative"/>
    <property type="match status" value="1"/>
</dbReference>
<dbReference type="InterPro" id="IPR016272">
    <property type="entry name" value="Lipase_LIPH"/>
</dbReference>
<feature type="active site" description="Charge relay system" evidence="4">
    <location>
        <position position="238"/>
    </location>
</feature>
<dbReference type="PIRSF" id="PIRSF000865">
    <property type="entry name" value="Lipoprotein_lipase_LIPH"/>
    <property type="match status" value="1"/>
</dbReference>
<feature type="active site" description="Charge relay system" evidence="4">
    <location>
        <position position="306"/>
    </location>
</feature>
<keyword evidence="3" id="KW-0964">Secreted</keyword>
<dbReference type="AlphaFoldDB" id="A0A4Q8K546"/>
<dbReference type="Pfam" id="PF00151">
    <property type="entry name" value="Lipase"/>
    <property type="match status" value="1"/>
</dbReference>
<feature type="chain" id="PRO_5020594853" evidence="7">
    <location>
        <begin position="19"/>
        <end position="501"/>
    </location>
</feature>
<dbReference type="GO" id="GO:0052689">
    <property type="term" value="F:carboxylic ester hydrolase activity"/>
    <property type="evidence" value="ECO:0007669"/>
    <property type="project" value="InterPro"/>
</dbReference>
<evidence type="ECO:0000313" key="9">
    <source>
        <dbReference type="EMBL" id="SNX34369.1"/>
    </source>
</evidence>
<sequence length="501" mass="55411">MNRASLLFLTALVFFVDSAEVAFKLPATTLEEEILKSIHNSQMDIKKTASVQEADEKVTMASACYQDIGCFYRNGTFKHLKVLPDSPQYISTSFALYTRKNKNSAVYIHYLTPSSFEEPLIDSSKPLKVLCHGFVMSGTDSYIMNMKNALLDHEDCNVLVVDWSRGALPPFYISAAIDTELVGRQVARVIQLLKERRGFPESNVHVIGFSLGSHLAGFAGKWMKSHMGLTLGRITALDPASPLFEGYGESVHVSRRDAALVDVIHTSAGTSVLSGELGMTEAVGHMDFYPNGGKKQPGCSGLICYHMRALDLFTSSIGDRCEFRSISCENYDIFDDGGCFQPTQVWGRMGYYANLASGRGIMYLATTGDVPFCGVSVLLTMKVSEGQSHTYCGISATLVGADGVTEYINITDSNSQKVHPGEVLQKLAVVHPNVLPLHEVYVQYRKYRGWFYSGTDSINFDNLRVKDHESNIQFLYETKNTNLASYEERMLTPKNLAGGKN</sequence>
<keyword evidence="5" id="KW-0479">Metal-binding</keyword>
<feature type="domain" description="Lipase" evidence="8">
    <location>
        <begin position="63"/>
        <end position="372"/>
    </location>
</feature>
<keyword evidence="5" id="KW-0106">Calcium</keyword>
<reference evidence="9" key="1">
    <citation type="submission" date="2017-05" db="EMBL/GenBank/DDBJ databases">
        <authorList>
            <person name="QRISCLOUD D."/>
        </authorList>
    </citation>
    <scope>NUCLEOTIDE SEQUENCE</scope>
</reference>
<feature type="signal peptide" evidence="7">
    <location>
        <begin position="1"/>
        <end position="18"/>
    </location>
</feature>
<evidence type="ECO:0000256" key="5">
    <source>
        <dbReference type="PIRSR" id="PIRSR000865-2"/>
    </source>
</evidence>
<feature type="binding site" evidence="5">
    <location>
        <position position="249"/>
    </location>
    <ligand>
        <name>Ca(2+)</name>
        <dbReference type="ChEBI" id="CHEBI:29108"/>
    </ligand>
</feature>
<accession>A0A4Q8K546</accession>
<dbReference type="PRINTS" id="PR00821">
    <property type="entry name" value="TAGLIPASE"/>
</dbReference>
<evidence type="ECO:0000256" key="2">
    <source>
        <dbReference type="ARBA" id="ARBA00010701"/>
    </source>
</evidence>
<evidence type="ECO:0000256" key="1">
    <source>
        <dbReference type="ARBA" id="ARBA00004613"/>
    </source>
</evidence>
<dbReference type="PANTHER" id="PTHR11610:SF173">
    <property type="entry name" value="LIPASE DOMAIN-CONTAINING PROTEIN-RELATED"/>
    <property type="match status" value="1"/>
</dbReference>
<dbReference type="InterPro" id="IPR033906">
    <property type="entry name" value="Lipase_N"/>
</dbReference>
<comment type="subcellular location">
    <subcellularLocation>
        <location evidence="1">Secreted</location>
    </subcellularLocation>
</comment>
<keyword evidence="7" id="KW-0732">Signal</keyword>
<dbReference type="GO" id="GO:0016042">
    <property type="term" value="P:lipid catabolic process"/>
    <property type="evidence" value="ECO:0007669"/>
    <property type="project" value="TreeGrafter"/>
</dbReference>
<proteinExistence type="inferred from homology"/>
<evidence type="ECO:0000256" key="3">
    <source>
        <dbReference type="ARBA" id="ARBA00022525"/>
    </source>
</evidence>
<dbReference type="SUPFAM" id="SSF53474">
    <property type="entry name" value="alpha/beta-Hydrolases"/>
    <property type="match status" value="1"/>
</dbReference>
<dbReference type="GO" id="GO:0046872">
    <property type="term" value="F:metal ion binding"/>
    <property type="evidence" value="ECO:0007669"/>
    <property type="project" value="UniProtKB-KW"/>
</dbReference>
<dbReference type="Gene3D" id="3.40.50.1820">
    <property type="entry name" value="alpha/beta hydrolase"/>
    <property type="match status" value="1"/>
</dbReference>
<dbReference type="PANTHER" id="PTHR11610">
    <property type="entry name" value="LIPASE"/>
    <property type="match status" value="1"/>
</dbReference>
<protein>
    <submittedName>
        <fullName evidence="9">U94-Liphistoxin-Lsp1a_1</fullName>
    </submittedName>
</protein>